<keyword evidence="2" id="KW-1185">Reference proteome</keyword>
<evidence type="ECO:0000313" key="2">
    <source>
        <dbReference type="Proteomes" id="UP000308836"/>
    </source>
</evidence>
<accession>A0AC61RA00</accession>
<reference evidence="1" key="1">
    <citation type="submission" date="2019-04" db="EMBL/GenBank/DDBJ databases">
        <title>Microbes associate with the intestines of laboratory mice.</title>
        <authorList>
            <person name="Navarre W."/>
            <person name="Wong E."/>
            <person name="Huang K."/>
            <person name="Tropini C."/>
            <person name="Ng K."/>
            <person name="Yu B."/>
        </authorList>
    </citation>
    <scope>NUCLEOTIDE SEQUENCE</scope>
    <source>
        <strain evidence="1">NM09_H32</strain>
    </source>
</reference>
<sequence>MKNKKIRGKIHWYYAVPVVVGIVAIAIALWPKPVLEGENYIKEQDQKSTDELAGTLANRRSAELTAASANEQMSIYDLFDSYAILGDSRAVRFQNSLDPSRVMADIGVKITNIDNYLSTLQSLQPRVIYTFYGLNDIHSNLNGLEGGYEKIVTDELKKVAEVCPQSKIIALSILPVQNDDAMNEQVAIYNEALKKACEQNGWTYLDCTDLVHDEYYEPDGEHFSESLYPLLAERMYSAQEDRP</sequence>
<gene>
    <name evidence="1" type="ORF">E5336_04170</name>
</gene>
<proteinExistence type="predicted"/>
<dbReference type="EMBL" id="SRYG01000006">
    <property type="protein sequence ID" value="TGY66497.1"/>
    <property type="molecule type" value="Genomic_DNA"/>
</dbReference>
<comment type="caution">
    <text evidence="1">The sequence shown here is derived from an EMBL/GenBank/DDBJ whole genome shotgun (WGS) entry which is preliminary data.</text>
</comment>
<name>A0AC61RA00_9FIRM</name>
<protein>
    <submittedName>
        <fullName evidence="1">Uncharacterized protein</fullName>
    </submittedName>
</protein>
<organism evidence="1 2">
    <name type="scientific">Dubosiella muris</name>
    <dbReference type="NCBI Taxonomy" id="3038133"/>
    <lineage>
        <taxon>Bacteria</taxon>
        <taxon>Bacillati</taxon>
        <taxon>Bacillota</taxon>
        <taxon>Erysipelotrichia</taxon>
        <taxon>Erysipelotrichales</taxon>
        <taxon>Erysipelotrichaceae</taxon>
        <taxon>Dubosiella</taxon>
    </lineage>
</organism>
<evidence type="ECO:0000313" key="1">
    <source>
        <dbReference type="EMBL" id="TGY66497.1"/>
    </source>
</evidence>
<dbReference type="Proteomes" id="UP000308836">
    <property type="component" value="Unassembled WGS sequence"/>
</dbReference>